<sequence>MTSEFSGDLYAATEREDRHSTGQVGIFRGALRATSIGILILITIIAFEAMAVAAALPTAAKDLHGLGAYGWAFTGFLIANVVGMVLAGQVSDSRGPRVPLAAGLVAFVTGLVLAGAAPWMTMLVAGRVVQGLGGGLLITASYVVIGESYPEALRPKLFAAISSAWIVPSLIGPLVSGVLAQHVSWRWVFLGLVPFVLAGCALLVPTLRAMRSAHVHTGGGLADPPPPATPSPAGGPPGRVLHALAVAAGIAALEQAGQHPSPLSIALGVLGLAALLWGLHTLLPAGTVTVRPGPSAPIALRGLLAGAFFGVESIVPLSMTVQHGYGATAAGLPLAISGLAWSVGSYVQSRDPKGDEERHRIRLVRSGLSLIACAAVLVAIVVHPGVPGWLMYPSWCVAGFGAGLSMSTVSVLLLKYTNDDDRGTDSAALQLSDATVSAFTTGIGGVLVAAAARASIGYTAAFTAIALAMAAVAACGAAVSGRVHAPR</sequence>
<dbReference type="PANTHER" id="PTHR23501">
    <property type="entry name" value="MAJOR FACILITATOR SUPERFAMILY"/>
    <property type="match status" value="1"/>
</dbReference>
<feature type="transmembrane region" description="Helical" evidence="5">
    <location>
        <begin position="36"/>
        <end position="56"/>
    </location>
</feature>
<feature type="transmembrane region" description="Helical" evidence="5">
    <location>
        <begin position="368"/>
        <end position="386"/>
    </location>
</feature>
<feature type="transmembrane region" description="Helical" evidence="5">
    <location>
        <begin position="325"/>
        <end position="347"/>
    </location>
</feature>
<feature type="transmembrane region" description="Helical" evidence="5">
    <location>
        <begin position="185"/>
        <end position="204"/>
    </location>
</feature>
<dbReference type="RefSeq" id="WP_269444464.1">
    <property type="nucleotide sequence ID" value="NZ_CP097463.1"/>
</dbReference>
<keyword evidence="4 5" id="KW-0472">Membrane</keyword>
<dbReference type="Pfam" id="PF07690">
    <property type="entry name" value="MFS_1"/>
    <property type="match status" value="1"/>
</dbReference>
<feature type="domain" description="Major facilitator superfamily (MFS) profile" evidence="6">
    <location>
        <begin position="34"/>
        <end position="487"/>
    </location>
</feature>
<feature type="transmembrane region" description="Helical" evidence="5">
    <location>
        <begin position="458"/>
        <end position="479"/>
    </location>
</feature>
<gene>
    <name evidence="7" type="ORF">M6B22_03905</name>
</gene>
<feature type="transmembrane region" description="Helical" evidence="5">
    <location>
        <begin position="263"/>
        <end position="286"/>
    </location>
</feature>
<keyword evidence="8" id="KW-1185">Reference proteome</keyword>
<dbReference type="EMBL" id="CP097463">
    <property type="protein sequence ID" value="WAX57915.1"/>
    <property type="molecule type" value="Genomic_DNA"/>
</dbReference>
<feature type="transmembrane region" description="Helical" evidence="5">
    <location>
        <begin position="68"/>
        <end position="88"/>
    </location>
</feature>
<dbReference type="PROSITE" id="PS50850">
    <property type="entry name" value="MFS"/>
    <property type="match status" value="1"/>
</dbReference>
<keyword evidence="3 5" id="KW-1133">Transmembrane helix</keyword>
<feature type="transmembrane region" description="Helical" evidence="5">
    <location>
        <begin position="434"/>
        <end position="452"/>
    </location>
</feature>
<dbReference type="Gene3D" id="1.20.1250.20">
    <property type="entry name" value="MFS general substrate transporter like domains"/>
    <property type="match status" value="1"/>
</dbReference>
<feature type="transmembrane region" description="Helical" evidence="5">
    <location>
        <begin position="157"/>
        <end position="179"/>
    </location>
</feature>
<proteinExistence type="predicted"/>
<dbReference type="SUPFAM" id="SSF103473">
    <property type="entry name" value="MFS general substrate transporter"/>
    <property type="match status" value="1"/>
</dbReference>
<evidence type="ECO:0000313" key="8">
    <source>
        <dbReference type="Proteomes" id="UP001164693"/>
    </source>
</evidence>
<dbReference type="InterPro" id="IPR020846">
    <property type="entry name" value="MFS_dom"/>
</dbReference>
<evidence type="ECO:0000256" key="2">
    <source>
        <dbReference type="ARBA" id="ARBA00022692"/>
    </source>
</evidence>
<feature type="transmembrane region" description="Helical" evidence="5">
    <location>
        <begin position="298"/>
        <end position="319"/>
    </location>
</feature>
<name>A0ABY7K1R2_9ACTN</name>
<evidence type="ECO:0000256" key="5">
    <source>
        <dbReference type="SAM" id="Phobius"/>
    </source>
</evidence>
<keyword evidence="2 5" id="KW-0812">Transmembrane</keyword>
<comment type="subcellular location">
    <subcellularLocation>
        <location evidence="1">Cell membrane</location>
        <topology evidence="1">Multi-pass membrane protein</topology>
    </subcellularLocation>
</comment>
<feature type="transmembrane region" description="Helical" evidence="5">
    <location>
        <begin position="100"/>
        <end position="122"/>
    </location>
</feature>
<dbReference type="PANTHER" id="PTHR23501:SF154">
    <property type="entry name" value="MULTIDRUG-EFFLUX TRANSPORTER RV1634-RELATED"/>
    <property type="match status" value="1"/>
</dbReference>
<evidence type="ECO:0000259" key="6">
    <source>
        <dbReference type="PROSITE" id="PS50850"/>
    </source>
</evidence>
<accession>A0ABY7K1R2</accession>
<feature type="transmembrane region" description="Helical" evidence="5">
    <location>
        <begin position="128"/>
        <end position="145"/>
    </location>
</feature>
<evidence type="ECO:0000256" key="4">
    <source>
        <dbReference type="ARBA" id="ARBA00023136"/>
    </source>
</evidence>
<evidence type="ECO:0000313" key="7">
    <source>
        <dbReference type="EMBL" id="WAX57915.1"/>
    </source>
</evidence>
<dbReference type="InterPro" id="IPR011701">
    <property type="entry name" value="MFS"/>
</dbReference>
<dbReference type="InterPro" id="IPR036259">
    <property type="entry name" value="MFS_trans_sf"/>
</dbReference>
<feature type="transmembrane region" description="Helical" evidence="5">
    <location>
        <begin position="392"/>
        <end position="414"/>
    </location>
</feature>
<reference evidence="7" key="1">
    <citation type="submission" date="2022-05" db="EMBL/GenBank/DDBJ databases">
        <title>Jatrophihabitans sp. SB3-54 whole genome sequence.</title>
        <authorList>
            <person name="Suh M.K."/>
            <person name="Eom M.K."/>
            <person name="Kim J.S."/>
            <person name="Kim H.S."/>
            <person name="Do H.E."/>
            <person name="Shin Y.K."/>
            <person name="Lee J.-S."/>
        </authorList>
    </citation>
    <scope>NUCLEOTIDE SEQUENCE</scope>
    <source>
        <strain evidence="7">SB3-54</strain>
    </source>
</reference>
<evidence type="ECO:0000256" key="1">
    <source>
        <dbReference type="ARBA" id="ARBA00004651"/>
    </source>
</evidence>
<dbReference type="Proteomes" id="UP001164693">
    <property type="component" value="Chromosome"/>
</dbReference>
<organism evidence="7 8">
    <name type="scientific">Jatrophihabitans cynanchi</name>
    <dbReference type="NCBI Taxonomy" id="2944128"/>
    <lineage>
        <taxon>Bacteria</taxon>
        <taxon>Bacillati</taxon>
        <taxon>Actinomycetota</taxon>
        <taxon>Actinomycetes</taxon>
        <taxon>Jatrophihabitantales</taxon>
        <taxon>Jatrophihabitantaceae</taxon>
        <taxon>Jatrophihabitans</taxon>
    </lineage>
</organism>
<protein>
    <submittedName>
        <fullName evidence="7">MFS transporter</fullName>
    </submittedName>
</protein>
<evidence type="ECO:0000256" key="3">
    <source>
        <dbReference type="ARBA" id="ARBA00022989"/>
    </source>
</evidence>